<dbReference type="KEGG" id="tra:Trad_2048"/>
<dbReference type="RefSeq" id="WP_013178527.1">
    <property type="nucleotide sequence ID" value="NC_014221.1"/>
</dbReference>
<feature type="transmembrane region" description="Helical" evidence="6">
    <location>
        <begin position="332"/>
        <end position="355"/>
    </location>
</feature>
<evidence type="ECO:0000313" key="7">
    <source>
        <dbReference type="EMBL" id="ADI15162.1"/>
    </source>
</evidence>
<dbReference type="InterPro" id="IPR005495">
    <property type="entry name" value="LptG/LptF_permease"/>
</dbReference>
<comment type="subcellular location">
    <subcellularLocation>
        <location evidence="1">Cell membrane</location>
        <topology evidence="1">Multi-pass membrane protein</topology>
    </subcellularLocation>
</comment>
<feature type="transmembrane region" description="Helical" evidence="6">
    <location>
        <begin position="56"/>
        <end position="81"/>
    </location>
</feature>
<keyword evidence="4 6" id="KW-1133">Transmembrane helix</keyword>
<evidence type="ECO:0000256" key="4">
    <source>
        <dbReference type="ARBA" id="ARBA00022989"/>
    </source>
</evidence>
<dbReference type="Pfam" id="PF03739">
    <property type="entry name" value="LptF_LptG"/>
    <property type="match status" value="1"/>
</dbReference>
<dbReference type="OrthoDB" id="61833at2"/>
<evidence type="ECO:0000256" key="3">
    <source>
        <dbReference type="ARBA" id="ARBA00022692"/>
    </source>
</evidence>
<proteinExistence type="predicted"/>
<reference evidence="8" key="1">
    <citation type="submission" date="2010-05" db="EMBL/GenBank/DDBJ databases">
        <title>The complete genome of Truepera radiovictris DSM 17093.</title>
        <authorList>
            <consortium name="US DOE Joint Genome Institute (JGI-PGF)"/>
            <person name="Lucas S."/>
            <person name="Copeland A."/>
            <person name="Lapidus A."/>
            <person name="Glavina del Rio T."/>
            <person name="Dalin E."/>
            <person name="Tice H."/>
            <person name="Bruce D."/>
            <person name="Goodwin L."/>
            <person name="Pitluck S."/>
            <person name="Kyrpides N."/>
            <person name="Mavromatis K."/>
            <person name="Ovchinnikova G."/>
            <person name="Munk A.C."/>
            <person name="Detter J.C."/>
            <person name="Han C."/>
            <person name="Tapia R."/>
            <person name="Land M."/>
            <person name="Hauser L."/>
            <person name="Markowitz V."/>
            <person name="Cheng J.-F."/>
            <person name="Hugenholtz P."/>
            <person name="Woyke T."/>
            <person name="Wu D."/>
            <person name="Tindall B."/>
            <person name="Pomrenke H.G."/>
            <person name="Brambilla E."/>
            <person name="Klenk H.-P."/>
            <person name="Eisen J.A."/>
        </authorList>
    </citation>
    <scope>NUCLEOTIDE SEQUENCE [LARGE SCALE GENOMIC DNA]</scope>
    <source>
        <strain evidence="8">DSM 17093 / CIP 108686 / LMG 22925 / RQ-24</strain>
    </source>
</reference>
<dbReference type="AlphaFoldDB" id="D7CR74"/>
<gene>
    <name evidence="7" type="ordered locus">Trad_2048</name>
</gene>
<evidence type="ECO:0000256" key="1">
    <source>
        <dbReference type="ARBA" id="ARBA00004651"/>
    </source>
</evidence>
<keyword evidence="5 6" id="KW-0472">Membrane</keyword>
<feature type="transmembrane region" description="Helical" evidence="6">
    <location>
        <begin position="277"/>
        <end position="295"/>
    </location>
</feature>
<reference evidence="7 8" key="2">
    <citation type="journal article" date="2011" name="Stand. Genomic Sci.">
        <title>Complete genome sequence of Truepera radiovictrix type strain (RQ-24).</title>
        <authorList>
            <person name="Ivanova N."/>
            <person name="Rohde C."/>
            <person name="Munk C."/>
            <person name="Nolan M."/>
            <person name="Lucas S."/>
            <person name="Del Rio T.G."/>
            <person name="Tice H."/>
            <person name="Deshpande S."/>
            <person name="Cheng J.F."/>
            <person name="Tapia R."/>
            <person name="Han C."/>
            <person name="Goodwin L."/>
            <person name="Pitluck S."/>
            <person name="Liolios K."/>
            <person name="Mavromatis K."/>
            <person name="Mikhailova N."/>
            <person name="Pati A."/>
            <person name="Chen A."/>
            <person name="Palaniappan K."/>
            <person name="Land M."/>
            <person name="Hauser L."/>
            <person name="Chang Y.J."/>
            <person name="Jeffries C.D."/>
            <person name="Brambilla E."/>
            <person name="Rohde M."/>
            <person name="Goker M."/>
            <person name="Tindall B.J."/>
            <person name="Woyke T."/>
            <person name="Bristow J."/>
            <person name="Eisen J.A."/>
            <person name="Markowitz V."/>
            <person name="Hugenholtz P."/>
            <person name="Kyrpides N.C."/>
            <person name="Klenk H.P."/>
            <person name="Lapidus A."/>
        </authorList>
    </citation>
    <scope>NUCLEOTIDE SEQUENCE [LARGE SCALE GENOMIC DNA]</scope>
    <source>
        <strain evidence="8">DSM 17093 / CIP 108686 / LMG 22925 / RQ-24</strain>
    </source>
</reference>
<keyword evidence="3 6" id="KW-0812">Transmembrane</keyword>
<protein>
    <submittedName>
        <fullName evidence="7">Permease YjgP/YjgQ family protein</fullName>
    </submittedName>
</protein>
<dbReference type="Proteomes" id="UP000000379">
    <property type="component" value="Chromosome"/>
</dbReference>
<dbReference type="GO" id="GO:0043190">
    <property type="term" value="C:ATP-binding cassette (ABC) transporter complex"/>
    <property type="evidence" value="ECO:0007669"/>
    <property type="project" value="TreeGrafter"/>
</dbReference>
<dbReference type="PANTHER" id="PTHR33529">
    <property type="entry name" value="SLR0882 PROTEIN-RELATED"/>
    <property type="match status" value="1"/>
</dbReference>
<dbReference type="HOGENOM" id="CLU_028799_3_2_0"/>
<dbReference type="PANTHER" id="PTHR33529:SF6">
    <property type="entry name" value="YJGP_YJGQ FAMILY PERMEASE"/>
    <property type="match status" value="1"/>
</dbReference>
<organism evidence="7 8">
    <name type="scientific">Truepera radiovictrix (strain DSM 17093 / CIP 108686 / LMG 22925 / RQ-24)</name>
    <dbReference type="NCBI Taxonomy" id="649638"/>
    <lineage>
        <taxon>Bacteria</taxon>
        <taxon>Thermotogati</taxon>
        <taxon>Deinococcota</taxon>
        <taxon>Deinococci</taxon>
        <taxon>Trueperales</taxon>
        <taxon>Trueperaceae</taxon>
        <taxon>Truepera</taxon>
    </lineage>
</organism>
<dbReference type="STRING" id="649638.Trad_2048"/>
<evidence type="ECO:0000313" key="8">
    <source>
        <dbReference type="Proteomes" id="UP000000379"/>
    </source>
</evidence>
<dbReference type="EMBL" id="CP002049">
    <property type="protein sequence ID" value="ADI15162.1"/>
    <property type="molecule type" value="Genomic_DNA"/>
</dbReference>
<name>D7CR74_TRURR</name>
<evidence type="ECO:0000256" key="2">
    <source>
        <dbReference type="ARBA" id="ARBA00022475"/>
    </source>
</evidence>
<keyword evidence="2" id="KW-1003">Cell membrane</keyword>
<evidence type="ECO:0000256" key="6">
    <source>
        <dbReference type="SAM" id="Phobius"/>
    </source>
</evidence>
<evidence type="ECO:0000256" key="5">
    <source>
        <dbReference type="ARBA" id="ARBA00023136"/>
    </source>
</evidence>
<dbReference type="eggNOG" id="COG0795">
    <property type="taxonomic scope" value="Bacteria"/>
</dbReference>
<feature type="transmembrane region" description="Helical" evidence="6">
    <location>
        <begin position="302"/>
        <end position="320"/>
    </location>
</feature>
<dbReference type="GO" id="GO:0015920">
    <property type="term" value="P:lipopolysaccharide transport"/>
    <property type="evidence" value="ECO:0007669"/>
    <property type="project" value="TreeGrafter"/>
</dbReference>
<feature type="transmembrane region" description="Helical" evidence="6">
    <location>
        <begin position="102"/>
        <end position="119"/>
    </location>
</feature>
<sequence length="359" mass="38557">MTRRFSLYLVREILPLYAAGLTALLILLLGAFLLLEGVLADAVARGVGPALVARFLLYSIPSAAAMGLPLALLFAALLGITRLSQDSEIKAGLLLGLSPRQFLTPILLLGLLVSTVSFINNELLAPWSYRRAQEALKDILVQSPETLIEAGSFFTDALGRSVYLGSIAPGGVVRDVTVIQPGGTAGPSEVIRAESGVLDEAAGVWRLNGIRMLRYRDGRVVLDAPADEALLPVRGLSASSSTPPELTRLPLRELFARLRGTNPQDAPAEWTALHRKFAEPSAAFAFALFALSIGLYSFRRNFGLGLVSVLFLTFIYYATWSVSNLLGAQGTLPAAVAGWLPFALYLVAGLVLLVLSWRR</sequence>
<accession>D7CR74</accession>
<keyword evidence="8" id="KW-1185">Reference proteome</keyword>